<dbReference type="Pfam" id="PF00642">
    <property type="entry name" value="zf-CCCH"/>
    <property type="match status" value="1"/>
</dbReference>
<reference evidence="7" key="1">
    <citation type="submission" date="2021-05" db="EMBL/GenBank/DDBJ databases">
        <title>The genome of the haptophyte Pavlova lutheri (Diacronema luteri, Pavlovales) - a model for lipid biosynthesis in eukaryotic algae.</title>
        <authorList>
            <person name="Hulatt C.J."/>
            <person name="Posewitz M.C."/>
        </authorList>
    </citation>
    <scope>NUCLEOTIDE SEQUENCE</scope>
    <source>
        <strain evidence="7">NIVA-4/92</strain>
    </source>
</reference>
<sequence>MMRGEGDAPVHGKQAQQLYKTELCKNFAACGFCRCGDTCRFAHGEVELRPRLRQRNYKTKPCEFFGTPAGCPYGSRCDFIHEGEQRLSRAERHMHRCNSSRSLYGAHFLPSGASTSCEANPYVPQPWLMPPLPEHAYFASEHAYFAGATASVGLHPHGCERSLPPSPPPDGLLAELGLWRAQALPPIGQPELAHAAAEHMQFQWSFPPASRPELLPHALEREETLCKPQPSLLARAGEWRDAPAAPHEQPDALRGERCRPPAFIMQPLGHCDASTYAHPLRQPAPHWAHSSPLLPLAAIVAAQPRGVSGGGIALPTWASPSGCAEEQPVLFTRDNALAGFAAADEASVSAMPTCASGALWHLAPHLIAAVADAIPARAAASPQAATDVGPSSVLARAAPAPPAPGALSGRCGGCAAHGVDAAAPSPSDPQSCAANAARRDARQLTAALSVHAPLAVPGATEADRDALSASEAATTWLSHGALCAAGTRNALSTTAAAAGAHARGDAGVQADVRRSADAGAPYHPPPRWSETSGAEDAAQARACSLLREALSTALAFTPASPSALPELELAARSPPCPRRSAPSSSALPLASTSAALPATLLLPAELQRVTDDAFTL</sequence>
<keyword evidence="4 5" id="KW-0862">Zinc</keyword>
<dbReference type="GO" id="GO:0008270">
    <property type="term" value="F:zinc ion binding"/>
    <property type="evidence" value="ECO:0007669"/>
    <property type="project" value="UniProtKB-KW"/>
</dbReference>
<evidence type="ECO:0000313" key="7">
    <source>
        <dbReference type="EMBL" id="KAG8462564.1"/>
    </source>
</evidence>
<dbReference type="PANTHER" id="PTHR12547:SF18">
    <property type="entry name" value="PROTEIN TIS11"/>
    <property type="match status" value="1"/>
</dbReference>
<organism evidence="7 8">
    <name type="scientific">Diacronema lutheri</name>
    <name type="common">Unicellular marine alga</name>
    <name type="synonym">Monochrysis lutheri</name>
    <dbReference type="NCBI Taxonomy" id="2081491"/>
    <lineage>
        <taxon>Eukaryota</taxon>
        <taxon>Haptista</taxon>
        <taxon>Haptophyta</taxon>
        <taxon>Pavlovophyceae</taxon>
        <taxon>Pavlovales</taxon>
        <taxon>Pavlovaceae</taxon>
        <taxon>Diacronema</taxon>
    </lineage>
</organism>
<dbReference type="SUPFAM" id="SSF90229">
    <property type="entry name" value="CCCH zinc finger"/>
    <property type="match status" value="2"/>
</dbReference>
<evidence type="ECO:0000256" key="2">
    <source>
        <dbReference type="ARBA" id="ARBA00022737"/>
    </source>
</evidence>
<evidence type="ECO:0000256" key="5">
    <source>
        <dbReference type="PROSITE-ProRule" id="PRU00723"/>
    </source>
</evidence>
<dbReference type="Proteomes" id="UP000751190">
    <property type="component" value="Unassembled WGS sequence"/>
</dbReference>
<dbReference type="OrthoDB" id="410307at2759"/>
<dbReference type="GO" id="GO:0003729">
    <property type="term" value="F:mRNA binding"/>
    <property type="evidence" value="ECO:0007669"/>
    <property type="project" value="InterPro"/>
</dbReference>
<dbReference type="PANTHER" id="PTHR12547">
    <property type="entry name" value="CCCH ZINC FINGER/TIS11-RELATED"/>
    <property type="match status" value="1"/>
</dbReference>
<dbReference type="SMART" id="SM00356">
    <property type="entry name" value="ZnF_C3H1"/>
    <property type="match status" value="2"/>
</dbReference>
<accession>A0A8J6C783</accession>
<keyword evidence="2" id="KW-0677">Repeat</keyword>
<dbReference type="EMBL" id="JAGTXO010000020">
    <property type="protein sequence ID" value="KAG8462564.1"/>
    <property type="molecule type" value="Genomic_DNA"/>
</dbReference>
<evidence type="ECO:0000313" key="8">
    <source>
        <dbReference type="Proteomes" id="UP000751190"/>
    </source>
</evidence>
<evidence type="ECO:0000259" key="6">
    <source>
        <dbReference type="PROSITE" id="PS50103"/>
    </source>
</evidence>
<feature type="domain" description="C3H1-type" evidence="6">
    <location>
        <begin position="18"/>
        <end position="46"/>
    </location>
</feature>
<dbReference type="InterPro" id="IPR045877">
    <property type="entry name" value="ZFP36-like"/>
</dbReference>
<feature type="zinc finger region" description="C3H1-type" evidence="5">
    <location>
        <begin position="56"/>
        <end position="84"/>
    </location>
</feature>
<dbReference type="Gene3D" id="4.10.1000.10">
    <property type="entry name" value="Zinc finger, CCCH-type"/>
    <property type="match status" value="2"/>
</dbReference>
<evidence type="ECO:0000256" key="3">
    <source>
        <dbReference type="ARBA" id="ARBA00022771"/>
    </source>
</evidence>
<gene>
    <name evidence="7" type="ORF">KFE25_010389</name>
</gene>
<comment type="caution">
    <text evidence="7">The sequence shown here is derived from an EMBL/GenBank/DDBJ whole genome shotgun (WGS) entry which is preliminary data.</text>
</comment>
<dbReference type="InterPro" id="IPR036855">
    <property type="entry name" value="Znf_CCCH_sf"/>
</dbReference>
<keyword evidence="8" id="KW-1185">Reference proteome</keyword>
<feature type="zinc finger region" description="C3H1-type" evidence="5">
    <location>
        <begin position="18"/>
        <end position="46"/>
    </location>
</feature>
<dbReference type="AlphaFoldDB" id="A0A8J6C783"/>
<feature type="domain" description="C3H1-type" evidence="6">
    <location>
        <begin position="56"/>
        <end position="84"/>
    </location>
</feature>
<name>A0A8J6C783_DIALT</name>
<protein>
    <recommendedName>
        <fullName evidence="6">C3H1-type domain-containing protein</fullName>
    </recommendedName>
</protein>
<dbReference type="PROSITE" id="PS50103">
    <property type="entry name" value="ZF_C3H1"/>
    <property type="match status" value="2"/>
</dbReference>
<evidence type="ECO:0000256" key="4">
    <source>
        <dbReference type="ARBA" id="ARBA00022833"/>
    </source>
</evidence>
<dbReference type="FunFam" id="4.10.1000.10:FF:000001">
    <property type="entry name" value="zinc finger CCCH domain-containing protein 15-like"/>
    <property type="match status" value="1"/>
</dbReference>
<proteinExistence type="predicted"/>
<evidence type="ECO:0000256" key="1">
    <source>
        <dbReference type="ARBA" id="ARBA00022723"/>
    </source>
</evidence>
<dbReference type="InterPro" id="IPR000571">
    <property type="entry name" value="Znf_CCCH"/>
</dbReference>
<keyword evidence="1 5" id="KW-0479">Metal-binding</keyword>
<keyword evidence="3 5" id="KW-0863">Zinc-finger</keyword>